<keyword evidence="1" id="KW-1133">Transmembrane helix</keyword>
<comment type="caution">
    <text evidence="2">The sequence shown here is derived from an EMBL/GenBank/DDBJ whole genome shotgun (WGS) entry which is preliminary data.</text>
</comment>
<accession>A0ABQ4PCS5</accession>
<evidence type="ECO:0000313" key="2">
    <source>
        <dbReference type="EMBL" id="GIU45249.1"/>
    </source>
</evidence>
<dbReference type="RefSeq" id="WP_220780883.1">
    <property type="nucleotide sequence ID" value="NZ_BPEY01000027.1"/>
</dbReference>
<dbReference type="EMBL" id="BPEY01000027">
    <property type="protein sequence ID" value="GIU45249.1"/>
    <property type="molecule type" value="Genomic_DNA"/>
</dbReference>
<evidence type="ECO:0000313" key="3">
    <source>
        <dbReference type="Proteomes" id="UP000887104"/>
    </source>
</evidence>
<organism evidence="2 3">
    <name type="scientific">Shewanella sairae</name>
    <dbReference type="NCBI Taxonomy" id="190310"/>
    <lineage>
        <taxon>Bacteria</taxon>
        <taxon>Pseudomonadati</taxon>
        <taxon>Pseudomonadota</taxon>
        <taxon>Gammaproteobacteria</taxon>
        <taxon>Alteromonadales</taxon>
        <taxon>Shewanellaceae</taxon>
        <taxon>Shewanella</taxon>
    </lineage>
</organism>
<sequence>MQTVYRKQSGQALIESVLGLSYVIIPLLIIMPFMSKVSGLQHKSHQASHYLAWERTVWKEQDPSLLPNVSGLYIAKKSETENAKQLPWRFYQKDGLALNSRNTNQWNWNNIHPLLKHQTQRNHSQTTLLKPVQQSSASVDEELSRFTRTHNGERLPGSMGGIVENAVNLLSLTGFSLEQDQFYRTGINTNIENHYLEPFNNLNLNLNGNSALLASGWNAAGPHHVKNRVERLVLTNYMNIAPIQTAQSILGILPFGKELRPNSLRLGHVDPNILPTNRLCTYGTANCGG</sequence>
<keyword evidence="3" id="KW-1185">Reference proteome</keyword>
<keyword evidence="1" id="KW-0472">Membrane</keyword>
<name>A0ABQ4PCS5_9GAMM</name>
<feature type="transmembrane region" description="Helical" evidence="1">
    <location>
        <begin position="12"/>
        <end position="34"/>
    </location>
</feature>
<proteinExistence type="predicted"/>
<evidence type="ECO:0000256" key="1">
    <source>
        <dbReference type="SAM" id="Phobius"/>
    </source>
</evidence>
<gene>
    <name evidence="2" type="ORF">TUM4438_18300</name>
</gene>
<keyword evidence="1" id="KW-0812">Transmembrane</keyword>
<reference evidence="2" key="1">
    <citation type="submission" date="2021-05" db="EMBL/GenBank/DDBJ databases">
        <title>Molecular characterization for Shewanella algae harboring chromosomal blaOXA-55-like strains isolated from clinical and environment sample.</title>
        <authorList>
            <person name="Ohama Y."/>
            <person name="Aoki K."/>
            <person name="Harada S."/>
            <person name="Moriya K."/>
            <person name="Ishii Y."/>
            <person name="Tateda K."/>
        </authorList>
    </citation>
    <scope>NUCLEOTIDE SEQUENCE</scope>
    <source>
        <strain evidence="2">JCM 11563</strain>
    </source>
</reference>
<protein>
    <submittedName>
        <fullName evidence="2">Uncharacterized protein</fullName>
    </submittedName>
</protein>
<dbReference type="Proteomes" id="UP000887104">
    <property type="component" value="Unassembled WGS sequence"/>
</dbReference>